<protein>
    <submittedName>
        <fullName evidence="1">Uncharacterized protein</fullName>
    </submittedName>
</protein>
<gene>
    <name evidence="1" type="ORF">H257_17044</name>
</gene>
<reference evidence="1" key="1">
    <citation type="submission" date="2013-12" db="EMBL/GenBank/DDBJ databases">
        <title>The Genome Sequence of Aphanomyces astaci APO3.</title>
        <authorList>
            <consortium name="The Broad Institute Genomics Platform"/>
            <person name="Russ C."/>
            <person name="Tyler B."/>
            <person name="van West P."/>
            <person name="Dieguez-Uribeondo J."/>
            <person name="Young S.K."/>
            <person name="Zeng Q."/>
            <person name="Gargeya S."/>
            <person name="Fitzgerald M."/>
            <person name="Abouelleil A."/>
            <person name="Alvarado L."/>
            <person name="Chapman S.B."/>
            <person name="Gainer-Dewar J."/>
            <person name="Goldberg J."/>
            <person name="Griggs A."/>
            <person name="Gujja S."/>
            <person name="Hansen M."/>
            <person name="Howarth C."/>
            <person name="Imamovic A."/>
            <person name="Ireland A."/>
            <person name="Larimer J."/>
            <person name="McCowan C."/>
            <person name="Murphy C."/>
            <person name="Pearson M."/>
            <person name="Poon T.W."/>
            <person name="Priest M."/>
            <person name="Roberts A."/>
            <person name="Saif S."/>
            <person name="Shea T."/>
            <person name="Sykes S."/>
            <person name="Wortman J."/>
            <person name="Nusbaum C."/>
            <person name="Birren B."/>
        </authorList>
    </citation>
    <scope>NUCLEOTIDE SEQUENCE [LARGE SCALE GENOMIC DNA]</scope>
    <source>
        <strain evidence="1">APO3</strain>
    </source>
</reference>
<dbReference type="GeneID" id="20819040"/>
<accession>W4FG93</accession>
<dbReference type="EMBL" id="KI913210">
    <property type="protein sequence ID" value="ETV66460.1"/>
    <property type="molecule type" value="Genomic_DNA"/>
</dbReference>
<dbReference type="AlphaFoldDB" id="W4FG93"/>
<name>W4FG93_APHAT</name>
<dbReference type="RefSeq" id="XP_009843989.1">
    <property type="nucleotide sequence ID" value="XM_009845687.1"/>
</dbReference>
<proteinExistence type="predicted"/>
<evidence type="ECO:0000313" key="1">
    <source>
        <dbReference type="EMBL" id="ETV66460.1"/>
    </source>
</evidence>
<organism evidence="1">
    <name type="scientific">Aphanomyces astaci</name>
    <name type="common">Crayfish plague agent</name>
    <dbReference type="NCBI Taxonomy" id="112090"/>
    <lineage>
        <taxon>Eukaryota</taxon>
        <taxon>Sar</taxon>
        <taxon>Stramenopiles</taxon>
        <taxon>Oomycota</taxon>
        <taxon>Saprolegniomycetes</taxon>
        <taxon>Saprolegniales</taxon>
        <taxon>Verrucalvaceae</taxon>
        <taxon>Aphanomyces</taxon>
    </lineage>
</organism>
<dbReference type="VEuPathDB" id="FungiDB:H257_17044"/>
<sequence length="93" mass="10461">MVLSTNERTKVPHHDPCVVHSGLRSFALVGPVGHYNELSLRLFPHFALLVTVVDFAHTVRSSNALLLVVRLCNRRAPQQNPQQNRYNVCGAEF</sequence>